<dbReference type="InterPro" id="IPR001091">
    <property type="entry name" value="RM_Methyltransferase"/>
</dbReference>
<evidence type="ECO:0000256" key="2">
    <source>
        <dbReference type="ARBA" id="ARBA00022679"/>
    </source>
</evidence>
<comment type="catalytic activity">
    <reaction evidence="3">
        <text>a 2'-deoxyadenosine in DNA + S-adenosyl-L-methionine = an N(6)-methyl-2'-deoxyadenosine in DNA + S-adenosyl-L-homocysteine + H(+)</text>
        <dbReference type="Rhea" id="RHEA:15197"/>
        <dbReference type="Rhea" id="RHEA-COMP:12418"/>
        <dbReference type="Rhea" id="RHEA-COMP:12419"/>
        <dbReference type="ChEBI" id="CHEBI:15378"/>
        <dbReference type="ChEBI" id="CHEBI:57856"/>
        <dbReference type="ChEBI" id="CHEBI:59789"/>
        <dbReference type="ChEBI" id="CHEBI:90615"/>
        <dbReference type="ChEBI" id="CHEBI:90616"/>
        <dbReference type="EC" id="2.1.1.72"/>
    </reaction>
</comment>
<dbReference type="GO" id="GO:0003677">
    <property type="term" value="F:DNA binding"/>
    <property type="evidence" value="ECO:0007669"/>
    <property type="project" value="InterPro"/>
</dbReference>
<evidence type="ECO:0000313" key="7">
    <source>
        <dbReference type="Proteomes" id="UP000027180"/>
    </source>
</evidence>
<evidence type="ECO:0000256" key="1">
    <source>
        <dbReference type="ARBA" id="ARBA00022603"/>
    </source>
</evidence>
<dbReference type="InterPro" id="IPR029063">
    <property type="entry name" value="SAM-dependent_MTases_sf"/>
</dbReference>
<gene>
    <name evidence="6" type="ORF">IE4771_CH00481</name>
</gene>
<name>A0A060HRY3_RHIET</name>
<comment type="similarity">
    <text evidence="4">Belongs to the N(4)/N(6)-methyltransferase family.</text>
</comment>
<sequence>MLGDLCARREFAVTISELLTVSNRHQFPLPDFQNGDEIRFPGALVSALLDRFTKQGDAVFDPFVGLGTTFFVCEQRGRLPYGIEADRQRYEWVRERITAKHHLICGDSAELAAFDLPEMDFCITSPPYMPHWHKWNPLYNGDPDCDGYDVYLNRMQEIYGRICQRMKTNAYLVVQADNLTNEQFSPLVWDLGRALSEVMTLEGEIMVNWSEAVESGNRFTQCLVFRNAGG</sequence>
<dbReference type="GO" id="GO:0032259">
    <property type="term" value="P:methylation"/>
    <property type="evidence" value="ECO:0007669"/>
    <property type="project" value="UniProtKB-KW"/>
</dbReference>
<dbReference type="SUPFAM" id="SSF53335">
    <property type="entry name" value="S-adenosyl-L-methionine-dependent methyltransferases"/>
    <property type="match status" value="2"/>
</dbReference>
<evidence type="ECO:0000256" key="3">
    <source>
        <dbReference type="ARBA" id="ARBA00047942"/>
    </source>
</evidence>
<dbReference type="EMBL" id="CP006986">
    <property type="protein sequence ID" value="AIC25643.1"/>
    <property type="molecule type" value="Genomic_DNA"/>
</dbReference>
<dbReference type="Proteomes" id="UP000027180">
    <property type="component" value="Chromosome"/>
</dbReference>
<accession>A0A060HRY3</accession>
<organism evidence="6 7">
    <name type="scientific">Rhizobium etli bv. mimosae str. IE4771</name>
    <dbReference type="NCBI Taxonomy" id="1432050"/>
    <lineage>
        <taxon>Bacteria</taxon>
        <taxon>Pseudomonadati</taxon>
        <taxon>Pseudomonadota</taxon>
        <taxon>Alphaproteobacteria</taxon>
        <taxon>Hyphomicrobiales</taxon>
        <taxon>Rhizobiaceae</taxon>
        <taxon>Rhizobium/Agrobacterium group</taxon>
        <taxon>Rhizobium</taxon>
    </lineage>
</organism>
<reference evidence="6 7" key="1">
    <citation type="submission" date="2013-12" db="EMBL/GenBank/DDBJ databases">
        <title>Complete genome sequence of Rhizobium etli bv. mimosae IE4771.</title>
        <authorList>
            <person name="Bustos P."/>
            <person name="Santamaria R.I."/>
            <person name="Lozano L."/>
            <person name="Ormeno-Orrillo E."/>
            <person name="Rogel M.A."/>
            <person name="Romero D."/>
            <person name="Cevallos M.A."/>
            <person name="Martinez-Romero E."/>
            <person name="Gonzalez V."/>
        </authorList>
    </citation>
    <scope>NUCLEOTIDE SEQUENCE [LARGE SCALE GENOMIC DNA]</scope>
    <source>
        <strain evidence="6 7">IE4771</strain>
    </source>
</reference>
<dbReference type="EC" id="2.1.1.-" evidence="4"/>
<dbReference type="GO" id="GO:0008170">
    <property type="term" value="F:N-methyltransferase activity"/>
    <property type="evidence" value="ECO:0007669"/>
    <property type="project" value="InterPro"/>
</dbReference>
<keyword evidence="2" id="KW-0808">Transferase</keyword>
<evidence type="ECO:0000259" key="5">
    <source>
        <dbReference type="Pfam" id="PF01555"/>
    </source>
</evidence>
<protein>
    <recommendedName>
        <fullName evidence="4">Methyltransferase</fullName>
        <ecNumber evidence="4">2.1.1.-</ecNumber>
    </recommendedName>
</protein>
<evidence type="ECO:0000256" key="4">
    <source>
        <dbReference type="RuleBase" id="RU362026"/>
    </source>
</evidence>
<dbReference type="PRINTS" id="PR00508">
    <property type="entry name" value="S21N4MTFRASE"/>
</dbReference>
<dbReference type="Gene3D" id="3.40.50.150">
    <property type="entry name" value="Vaccinia Virus protein VP39"/>
    <property type="match status" value="2"/>
</dbReference>
<dbReference type="GO" id="GO:0009007">
    <property type="term" value="F:site-specific DNA-methyltransferase (adenine-specific) activity"/>
    <property type="evidence" value="ECO:0007669"/>
    <property type="project" value="UniProtKB-EC"/>
</dbReference>
<proteinExistence type="inferred from homology"/>
<evidence type="ECO:0000313" key="6">
    <source>
        <dbReference type="EMBL" id="AIC25643.1"/>
    </source>
</evidence>
<keyword evidence="1 6" id="KW-0489">Methyltransferase</keyword>
<dbReference type="InterPro" id="IPR002941">
    <property type="entry name" value="DNA_methylase_N4/N6"/>
</dbReference>
<dbReference type="KEGG" id="rei:IE4771_CH00481"/>
<dbReference type="AlphaFoldDB" id="A0A060HRY3"/>
<dbReference type="HOGENOM" id="CLU_107995_0_0_5"/>
<feature type="domain" description="DNA methylase N-4/N-6" evidence="5">
    <location>
        <begin position="37"/>
        <end position="91"/>
    </location>
</feature>
<dbReference type="Pfam" id="PF01555">
    <property type="entry name" value="N6_N4_Mtase"/>
    <property type="match status" value="1"/>
</dbReference>